<name>A0A9P9J2V6_9HYPO</name>
<dbReference type="PANTHER" id="PTHR34144:SF7">
    <property type="entry name" value="EXPORT PROTEIN (CAP59), PUTATIVE (AFU_ORTHOLOGUE AFUA_7G05020)-RELATED"/>
    <property type="match status" value="1"/>
</dbReference>
<proteinExistence type="predicted"/>
<gene>
    <name evidence="1" type="ORF">B0J13DRAFT_554889</name>
</gene>
<protein>
    <submittedName>
        <fullName evidence="1">Cryptococcal mannosyltransferase 1-domain-containing protein</fullName>
    </submittedName>
</protein>
<dbReference type="AlphaFoldDB" id="A0A9P9J2V6"/>
<dbReference type="EMBL" id="JAGMUU010000010">
    <property type="protein sequence ID" value="KAH7144270.1"/>
    <property type="molecule type" value="Genomic_DNA"/>
</dbReference>
<dbReference type="InterPro" id="IPR021047">
    <property type="entry name" value="Mannosyltransferase_CMT1"/>
</dbReference>
<dbReference type="Pfam" id="PF11735">
    <property type="entry name" value="CAP59_mtransfer"/>
    <property type="match status" value="1"/>
</dbReference>
<evidence type="ECO:0000313" key="2">
    <source>
        <dbReference type="Proteomes" id="UP000717696"/>
    </source>
</evidence>
<dbReference type="GO" id="GO:0016757">
    <property type="term" value="F:glycosyltransferase activity"/>
    <property type="evidence" value="ECO:0007669"/>
    <property type="project" value="UniProtKB-KW"/>
</dbReference>
<evidence type="ECO:0000313" key="1">
    <source>
        <dbReference type="EMBL" id="KAH7144270.1"/>
    </source>
</evidence>
<dbReference type="Proteomes" id="UP000717696">
    <property type="component" value="Unassembled WGS sequence"/>
</dbReference>
<accession>A0A9P9J2V6</accession>
<keyword evidence="2" id="KW-1185">Reference proteome</keyword>
<comment type="caution">
    <text evidence="1">The sequence shown here is derived from an EMBL/GenBank/DDBJ whole genome shotgun (WGS) entry which is preliminary data.</text>
</comment>
<sequence>MWPYFGSSASRVAMKRSRPVSVTSCWNSMVFIPAESFVGEQAIVFRGLDDTLAAQHLEGSECCLIHTDNPVSAKWVLHQADGSDHVCEKLLLFFLS</sequence>
<reference evidence="1" key="1">
    <citation type="journal article" date="2021" name="Nat. Commun.">
        <title>Genetic determinants of endophytism in the Arabidopsis root mycobiome.</title>
        <authorList>
            <person name="Mesny F."/>
            <person name="Miyauchi S."/>
            <person name="Thiergart T."/>
            <person name="Pickel B."/>
            <person name="Atanasova L."/>
            <person name="Karlsson M."/>
            <person name="Huettel B."/>
            <person name="Barry K.W."/>
            <person name="Haridas S."/>
            <person name="Chen C."/>
            <person name="Bauer D."/>
            <person name="Andreopoulos W."/>
            <person name="Pangilinan J."/>
            <person name="LaButti K."/>
            <person name="Riley R."/>
            <person name="Lipzen A."/>
            <person name="Clum A."/>
            <person name="Drula E."/>
            <person name="Henrissat B."/>
            <person name="Kohler A."/>
            <person name="Grigoriev I.V."/>
            <person name="Martin F.M."/>
            <person name="Hacquard S."/>
        </authorList>
    </citation>
    <scope>NUCLEOTIDE SEQUENCE</scope>
    <source>
        <strain evidence="1">MPI-CAGE-AT-0021</strain>
    </source>
</reference>
<keyword evidence="1" id="KW-0808">Transferase</keyword>
<keyword evidence="1" id="KW-0328">Glycosyltransferase</keyword>
<organism evidence="1 2">
    <name type="scientific">Dactylonectria estremocensis</name>
    <dbReference type="NCBI Taxonomy" id="1079267"/>
    <lineage>
        <taxon>Eukaryota</taxon>
        <taxon>Fungi</taxon>
        <taxon>Dikarya</taxon>
        <taxon>Ascomycota</taxon>
        <taxon>Pezizomycotina</taxon>
        <taxon>Sordariomycetes</taxon>
        <taxon>Hypocreomycetidae</taxon>
        <taxon>Hypocreales</taxon>
        <taxon>Nectriaceae</taxon>
        <taxon>Dactylonectria</taxon>
    </lineage>
</organism>
<dbReference type="PANTHER" id="PTHR34144">
    <property type="entry name" value="CHROMOSOME 8, WHOLE GENOME SHOTGUN SEQUENCE"/>
    <property type="match status" value="1"/>
</dbReference>
<dbReference type="OrthoDB" id="262547at2759"/>